<gene>
    <name evidence="2" type="ORF">Tci_885657</name>
</gene>
<feature type="region of interest" description="Disordered" evidence="1">
    <location>
        <begin position="29"/>
        <end position="49"/>
    </location>
</feature>
<dbReference type="AlphaFoldDB" id="A0A699TXA0"/>
<proteinExistence type="predicted"/>
<reference evidence="2" key="1">
    <citation type="journal article" date="2019" name="Sci. Rep.">
        <title>Draft genome of Tanacetum cinerariifolium, the natural source of mosquito coil.</title>
        <authorList>
            <person name="Yamashiro T."/>
            <person name="Shiraishi A."/>
            <person name="Satake H."/>
            <person name="Nakayama K."/>
        </authorList>
    </citation>
    <scope>NUCLEOTIDE SEQUENCE</scope>
</reference>
<name>A0A699TXA0_TANCI</name>
<protein>
    <submittedName>
        <fullName evidence="2">Uncharacterized protein</fullName>
    </submittedName>
</protein>
<feature type="compositionally biased region" description="Basic and acidic residues" evidence="1">
    <location>
        <begin position="34"/>
        <end position="49"/>
    </location>
</feature>
<accession>A0A699TXA0</accession>
<comment type="caution">
    <text evidence="2">The sequence shown here is derived from an EMBL/GenBank/DDBJ whole genome shotgun (WGS) entry which is preliminary data.</text>
</comment>
<organism evidence="2">
    <name type="scientific">Tanacetum cinerariifolium</name>
    <name type="common">Dalmatian daisy</name>
    <name type="synonym">Chrysanthemum cinerariifolium</name>
    <dbReference type="NCBI Taxonomy" id="118510"/>
    <lineage>
        <taxon>Eukaryota</taxon>
        <taxon>Viridiplantae</taxon>
        <taxon>Streptophyta</taxon>
        <taxon>Embryophyta</taxon>
        <taxon>Tracheophyta</taxon>
        <taxon>Spermatophyta</taxon>
        <taxon>Magnoliopsida</taxon>
        <taxon>eudicotyledons</taxon>
        <taxon>Gunneridae</taxon>
        <taxon>Pentapetalae</taxon>
        <taxon>asterids</taxon>
        <taxon>campanulids</taxon>
        <taxon>Asterales</taxon>
        <taxon>Asteraceae</taxon>
        <taxon>Asteroideae</taxon>
        <taxon>Anthemideae</taxon>
        <taxon>Anthemidinae</taxon>
        <taxon>Tanacetum</taxon>
    </lineage>
</organism>
<evidence type="ECO:0000313" key="2">
    <source>
        <dbReference type="EMBL" id="GFD13688.1"/>
    </source>
</evidence>
<dbReference type="EMBL" id="BKCJ011274175">
    <property type="protein sequence ID" value="GFD13688.1"/>
    <property type="molecule type" value="Genomic_DNA"/>
</dbReference>
<sequence>MFNNMYFFPYGLLVLKILKTLMEMLPLNSAQKKKHDDKTKREAKGKSHVELSTGYRNLSAEFEDFSDNNINEVNAADTPVPAIG</sequence>
<evidence type="ECO:0000256" key="1">
    <source>
        <dbReference type="SAM" id="MobiDB-lite"/>
    </source>
</evidence>